<dbReference type="Proteomes" id="UP000054032">
    <property type="component" value="Unassembled WGS sequence"/>
</dbReference>
<accession>W6Z872</accession>
<gene>
    <name evidence="1" type="ORF">COCMIDRAFT_110253</name>
</gene>
<sequence length="117" mass="13287">LFVEELTDRFRWSVLDPPTTAQIVELDDTGSPQWRPLLGPPNHALAEEPVTQPPRCRMLIAFDVVYSADYWLDADALNEQPAPLVIENVGGQPITFEKFINELHLYAPELRETIFGI</sequence>
<reference evidence="1 2" key="1">
    <citation type="journal article" date="2013" name="PLoS Genet.">
        <title>Comparative genome structure, secondary metabolite, and effector coding capacity across Cochliobolus pathogens.</title>
        <authorList>
            <person name="Condon B.J."/>
            <person name="Leng Y."/>
            <person name="Wu D."/>
            <person name="Bushley K.E."/>
            <person name="Ohm R.A."/>
            <person name="Otillar R."/>
            <person name="Martin J."/>
            <person name="Schackwitz W."/>
            <person name="Grimwood J."/>
            <person name="MohdZainudin N."/>
            <person name="Xue C."/>
            <person name="Wang R."/>
            <person name="Manning V.A."/>
            <person name="Dhillon B."/>
            <person name="Tu Z.J."/>
            <person name="Steffenson B.J."/>
            <person name="Salamov A."/>
            <person name="Sun H."/>
            <person name="Lowry S."/>
            <person name="LaButti K."/>
            <person name="Han J."/>
            <person name="Copeland A."/>
            <person name="Lindquist E."/>
            <person name="Barry K."/>
            <person name="Schmutz J."/>
            <person name="Baker S.E."/>
            <person name="Ciuffetti L.M."/>
            <person name="Grigoriev I.V."/>
            <person name="Zhong S."/>
            <person name="Turgeon B.G."/>
        </authorList>
    </citation>
    <scope>NUCLEOTIDE SEQUENCE [LARGE SCALE GENOMIC DNA]</scope>
    <source>
        <strain evidence="1 2">ATCC 44560</strain>
    </source>
</reference>
<organism evidence="1 2">
    <name type="scientific">Bipolaris oryzae ATCC 44560</name>
    <dbReference type="NCBI Taxonomy" id="930090"/>
    <lineage>
        <taxon>Eukaryota</taxon>
        <taxon>Fungi</taxon>
        <taxon>Dikarya</taxon>
        <taxon>Ascomycota</taxon>
        <taxon>Pezizomycotina</taxon>
        <taxon>Dothideomycetes</taxon>
        <taxon>Pleosporomycetidae</taxon>
        <taxon>Pleosporales</taxon>
        <taxon>Pleosporineae</taxon>
        <taxon>Pleosporaceae</taxon>
        <taxon>Bipolaris</taxon>
    </lineage>
</organism>
<keyword evidence="2" id="KW-1185">Reference proteome</keyword>
<dbReference type="GeneID" id="19119569"/>
<dbReference type="HOGENOM" id="CLU_168407_0_0_1"/>
<name>W6Z872_COCMI</name>
<dbReference type="AlphaFoldDB" id="W6Z872"/>
<feature type="non-terminal residue" evidence="1">
    <location>
        <position position="1"/>
    </location>
</feature>
<proteinExistence type="predicted"/>
<evidence type="ECO:0000313" key="2">
    <source>
        <dbReference type="Proteomes" id="UP000054032"/>
    </source>
</evidence>
<dbReference type="EMBL" id="KI964228">
    <property type="protein sequence ID" value="EUC39891.1"/>
    <property type="molecule type" value="Genomic_DNA"/>
</dbReference>
<dbReference type="RefSeq" id="XP_007693589.1">
    <property type="nucleotide sequence ID" value="XM_007695399.1"/>
</dbReference>
<protein>
    <submittedName>
        <fullName evidence="1">Uncharacterized protein</fullName>
    </submittedName>
</protein>
<evidence type="ECO:0000313" key="1">
    <source>
        <dbReference type="EMBL" id="EUC39891.1"/>
    </source>
</evidence>
<dbReference type="OrthoDB" id="3783451at2759"/>
<dbReference type="KEGG" id="bor:COCMIDRAFT_110253"/>
<dbReference type="STRING" id="930090.W6Z872"/>